<feature type="compositionally biased region" description="Basic and acidic residues" evidence="4">
    <location>
        <begin position="225"/>
        <end position="239"/>
    </location>
</feature>
<sequence length="1242" mass="138105">MSSSPASSAPGTPVRSRVASPIILTPRSKIAALLADFDSDSDDETPKPPARKQSPSKSKPADKPAETPLFAPRDDDSEPEEEEDIRPQGKLAAAMYASTTAKKANESKTRDTTPGEEDDDIPTIRRRSLSSPEPEPVPAEEATSDEDELPENPLKNARFLELVARKRKEREEREAAEKQKEEERRERIRRLEKEQGLKFPGQDDDSDASEGAARKRAPRRKAGKKALEEMHRETSRMERNMQLAHEARTRKKVTKQSLFDKFNFKTEQPGMPAPAVTSSTEPSQSEVATQSTPASSPPSNSTQEERAGWEKLPDASDFAMQQSPPATPKMGRDPPIEDREKTPRPRLDKGKGKAVDRSPPKADKGKGKAVEPASPPKQKKPAMPLVRVNLPIRTLPDDDSDDGLEILRPEDEAKRLLAEKQKLIASLRKPRPIPKKAASPNAKAKVSAKLLHQQLVQKSRLQAIKEREERIEELKAKGIIIQTAEEREKEMLEVESLLEKARKEALAIKKREQKAEKLAKGETLDEGDGSDFEWMESEVEDGGEVYSGEEEVEDEGEGSEEVAGIMINSEASESDSEDEDVALKDPARDPRKSPELTLSPLASSAPRLSEMPVVEVEDSDNDDGGFAPLKRRPRRSQRVTDDDDEEEDAEIVRATQTPAKQVPVVPDIFKNMGQASSMGMSQLFAGTLASSPPAGTIGAKIDQMRQLPDEIMANSQAPDSVPETQLFGRVQLDYSQSQIDNGDSMPVLTLDYSQSQIENFDSFPIEHIPDPTQDAGFRIDATPAPRRFESSPTPTIPTQCLELDLEPKKRGRLRRVVDFSDEEPGSDADEASDADDDSSPKRNAFSIMKKTAKKPKPTHKPYDKSKSEAKEMVYEQAEESEDEYAGMGGLGGASDEEEGGDYDEEMKDLLDDEHQDVDERELAAFFAQREKASDEKAVNKLFRDITNGMLRKKRGAFDLDDDDSDDEYMAQERRRRQKRRQMAQIRQALLKDEKLGIIAKDPKKAAFFKVLEDNVSDDDGDFLDKTEEDLFANLDVSQSQSQDVTMDEATEPPTESESRSQQQQQQQQRETERRPFRTKKPALAEIRETLSFLGVEEPTVDLSSDSEHSDSEASSQRRGSTATVIDRTISNSSTSSLSSSSKLAFSRGDGPSGFKVPALLRRATSNLSTNTTSSESQAQERNLGVQGGLKKGGKTKSCSINFQAKRGKVIEKGEERKKKEREREAREKVRMGLERLGQGRFE</sequence>
<dbReference type="GO" id="GO:0005634">
    <property type="term" value="C:nucleus"/>
    <property type="evidence" value="ECO:0007669"/>
    <property type="project" value="UniProtKB-SubCell"/>
</dbReference>
<name>A0A5J5EVF1_9PEZI</name>
<comment type="caution">
    <text evidence="6">The sequence shown here is derived from an EMBL/GenBank/DDBJ whole genome shotgun (WGS) entry which is preliminary data.</text>
</comment>
<dbReference type="Pfam" id="PF09444">
    <property type="entry name" value="MRC1"/>
    <property type="match status" value="1"/>
</dbReference>
<protein>
    <submittedName>
        <fullName evidence="6">MRC1-like domain-containing protein</fullName>
    </submittedName>
</protein>
<feature type="compositionally biased region" description="Basic and acidic residues" evidence="4">
    <location>
        <begin position="103"/>
        <end position="113"/>
    </location>
</feature>
<evidence type="ECO:0000313" key="6">
    <source>
        <dbReference type="EMBL" id="KAA8903662.1"/>
    </source>
</evidence>
<dbReference type="InParanoid" id="A0A5J5EVF1"/>
<feature type="compositionally biased region" description="Low complexity" evidence="4">
    <location>
        <begin position="1051"/>
        <end position="1068"/>
    </location>
</feature>
<dbReference type="AlphaFoldDB" id="A0A5J5EVF1"/>
<accession>A0A5J5EVF1</accession>
<comment type="subcellular location">
    <subcellularLocation>
        <location evidence="1">Nucleus</location>
    </subcellularLocation>
</comment>
<dbReference type="EMBL" id="VXIS01000115">
    <property type="protein sequence ID" value="KAA8903662.1"/>
    <property type="molecule type" value="Genomic_DNA"/>
</dbReference>
<dbReference type="GO" id="GO:0007095">
    <property type="term" value="P:mitotic G2 DNA damage checkpoint signaling"/>
    <property type="evidence" value="ECO:0007669"/>
    <property type="project" value="TreeGrafter"/>
</dbReference>
<feature type="compositionally biased region" description="Polar residues" evidence="4">
    <location>
        <begin position="1035"/>
        <end position="1044"/>
    </location>
</feature>
<feature type="compositionally biased region" description="Basic and acidic residues" evidence="4">
    <location>
        <begin position="1208"/>
        <end position="1233"/>
    </location>
</feature>
<feature type="compositionally biased region" description="Basic and acidic residues" evidence="4">
    <location>
        <begin position="330"/>
        <end position="369"/>
    </location>
</feature>
<keyword evidence="3" id="KW-0539">Nucleus</keyword>
<feature type="compositionally biased region" description="Polar residues" evidence="4">
    <location>
        <begin position="276"/>
        <end position="287"/>
    </location>
</feature>
<feature type="compositionally biased region" description="Acidic residues" evidence="4">
    <location>
        <begin position="958"/>
        <end position="969"/>
    </location>
</feature>
<dbReference type="InterPro" id="IPR024146">
    <property type="entry name" value="Claspin"/>
</dbReference>
<feature type="compositionally biased region" description="Basic and acidic residues" evidence="4">
    <location>
        <begin position="169"/>
        <end position="196"/>
    </location>
</feature>
<evidence type="ECO:0000313" key="7">
    <source>
        <dbReference type="Proteomes" id="UP000326924"/>
    </source>
</evidence>
<feature type="region of interest" description="Disordered" evidence="4">
    <location>
        <begin position="776"/>
        <end position="901"/>
    </location>
</feature>
<feature type="region of interest" description="Disordered" evidence="4">
    <location>
        <begin position="1"/>
        <end position="405"/>
    </location>
</feature>
<proteinExistence type="predicted"/>
<feature type="compositionally biased region" description="Acidic residues" evidence="4">
    <location>
        <begin position="75"/>
        <end position="84"/>
    </location>
</feature>
<dbReference type="Proteomes" id="UP000326924">
    <property type="component" value="Unassembled WGS sequence"/>
</dbReference>
<feature type="compositionally biased region" description="Basic and acidic residues" evidence="4">
    <location>
        <begin position="581"/>
        <end position="594"/>
    </location>
</feature>
<feature type="compositionally biased region" description="Acidic residues" evidence="4">
    <location>
        <begin position="819"/>
        <end position="837"/>
    </location>
</feature>
<feature type="compositionally biased region" description="Low complexity" evidence="4">
    <location>
        <begin position="288"/>
        <end position="302"/>
    </location>
</feature>
<evidence type="ECO:0000256" key="3">
    <source>
        <dbReference type="ARBA" id="ARBA00023242"/>
    </source>
</evidence>
<dbReference type="GO" id="GO:0010997">
    <property type="term" value="F:anaphase-promoting complex binding"/>
    <property type="evidence" value="ECO:0007669"/>
    <property type="project" value="TreeGrafter"/>
</dbReference>
<feature type="compositionally biased region" description="Basic residues" evidence="4">
    <location>
        <begin position="214"/>
        <end position="224"/>
    </location>
</feature>
<feature type="region of interest" description="Disordered" evidence="4">
    <location>
        <begin position="954"/>
        <end position="983"/>
    </location>
</feature>
<keyword evidence="2" id="KW-0597">Phosphoprotein</keyword>
<feature type="domain" description="DNA replication checkpoint mediator MRC1" evidence="5">
    <location>
        <begin position="866"/>
        <end position="1009"/>
    </location>
</feature>
<feature type="compositionally biased region" description="Basic and acidic residues" evidence="4">
    <location>
        <begin position="512"/>
        <end position="523"/>
    </location>
</feature>
<feature type="compositionally biased region" description="Low complexity" evidence="4">
    <location>
        <begin position="1164"/>
        <end position="1174"/>
    </location>
</feature>
<dbReference type="OrthoDB" id="2130597at2759"/>
<evidence type="ECO:0000256" key="2">
    <source>
        <dbReference type="ARBA" id="ARBA00022553"/>
    </source>
</evidence>
<dbReference type="FunCoup" id="A0A5J5EVF1">
    <property type="interactions" value="221"/>
</dbReference>
<organism evidence="6 7">
    <name type="scientific">Sphaerosporella brunnea</name>
    <dbReference type="NCBI Taxonomy" id="1250544"/>
    <lineage>
        <taxon>Eukaryota</taxon>
        <taxon>Fungi</taxon>
        <taxon>Dikarya</taxon>
        <taxon>Ascomycota</taxon>
        <taxon>Pezizomycotina</taxon>
        <taxon>Pezizomycetes</taxon>
        <taxon>Pezizales</taxon>
        <taxon>Pyronemataceae</taxon>
        <taxon>Sphaerosporella</taxon>
    </lineage>
</organism>
<evidence type="ECO:0000256" key="1">
    <source>
        <dbReference type="ARBA" id="ARBA00004123"/>
    </source>
</evidence>
<evidence type="ECO:0000259" key="5">
    <source>
        <dbReference type="Pfam" id="PF09444"/>
    </source>
</evidence>
<feature type="compositionally biased region" description="Low complexity" evidence="4">
    <location>
        <begin position="1130"/>
        <end position="1141"/>
    </location>
</feature>
<feature type="compositionally biased region" description="Basic residues" evidence="4">
    <location>
        <begin position="850"/>
        <end position="859"/>
    </location>
</feature>
<keyword evidence="7" id="KW-1185">Reference proteome</keyword>
<dbReference type="GO" id="GO:0033314">
    <property type="term" value="P:mitotic DNA replication checkpoint signaling"/>
    <property type="evidence" value="ECO:0007669"/>
    <property type="project" value="TreeGrafter"/>
</dbReference>
<feature type="compositionally biased region" description="Basic and acidic residues" evidence="4">
    <location>
        <begin position="303"/>
        <end position="314"/>
    </location>
</feature>
<feature type="compositionally biased region" description="Low complexity" evidence="4">
    <location>
        <begin position="595"/>
        <end position="610"/>
    </location>
</feature>
<feature type="compositionally biased region" description="Basic and acidic residues" evidence="4">
    <location>
        <begin position="860"/>
        <end position="873"/>
    </location>
</feature>
<feature type="region of interest" description="Disordered" evidence="4">
    <location>
        <begin position="1033"/>
        <end position="1242"/>
    </location>
</feature>
<evidence type="ECO:0000256" key="4">
    <source>
        <dbReference type="SAM" id="MobiDB-lite"/>
    </source>
</evidence>
<gene>
    <name evidence="6" type="ORF">FN846DRAFT_52259</name>
</gene>
<dbReference type="PANTHER" id="PTHR14396">
    <property type="entry name" value="CLASPIN"/>
    <property type="match status" value="1"/>
</dbReference>
<feature type="compositionally biased region" description="Acidic residues" evidence="4">
    <location>
        <begin position="524"/>
        <end position="560"/>
    </location>
</feature>
<feature type="region of interest" description="Disordered" evidence="4">
    <location>
        <begin position="512"/>
        <end position="658"/>
    </location>
</feature>
<feature type="compositionally biased region" description="Low complexity" evidence="4">
    <location>
        <begin position="1"/>
        <end position="10"/>
    </location>
</feature>
<dbReference type="PANTHER" id="PTHR14396:SF10">
    <property type="entry name" value="CLASPIN"/>
    <property type="match status" value="1"/>
</dbReference>
<reference evidence="6 7" key="1">
    <citation type="submission" date="2019-09" db="EMBL/GenBank/DDBJ databases">
        <title>Draft genome of the ectomycorrhizal ascomycete Sphaerosporella brunnea.</title>
        <authorList>
            <consortium name="DOE Joint Genome Institute"/>
            <person name="Benucci G.M."/>
            <person name="Marozzi G."/>
            <person name="Antonielli L."/>
            <person name="Sanchez S."/>
            <person name="Marco P."/>
            <person name="Wang X."/>
            <person name="Falini L.B."/>
            <person name="Barry K."/>
            <person name="Haridas S."/>
            <person name="Lipzen A."/>
            <person name="Labutti K."/>
            <person name="Grigoriev I.V."/>
            <person name="Murat C."/>
            <person name="Martin F."/>
            <person name="Albertini E."/>
            <person name="Donnini D."/>
            <person name="Bonito G."/>
        </authorList>
    </citation>
    <scope>NUCLEOTIDE SEQUENCE [LARGE SCALE GENOMIC DNA]</scope>
    <source>
        <strain evidence="6 7">Sb_GMNB300</strain>
    </source>
</reference>
<dbReference type="InterPro" id="IPR018564">
    <property type="entry name" value="Repl_chkpnt_MRC1_dom"/>
</dbReference>